<comment type="caution">
    <text evidence="1">The sequence shown here is derived from an EMBL/GenBank/DDBJ whole genome shotgun (WGS) entry which is preliminary data.</text>
</comment>
<reference evidence="1 2" key="1">
    <citation type="submission" date="2024-01" db="EMBL/GenBank/DDBJ databases">
        <title>The genomes of 5 underutilized Papilionoideae crops provide insights into root nodulation and disease resistanc.</title>
        <authorList>
            <person name="Jiang F."/>
        </authorList>
    </citation>
    <scope>NUCLEOTIDE SEQUENCE [LARGE SCALE GENOMIC DNA]</scope>
    <source>
        <strain evidence="1">DUOXIRENSHENG_FW03</strain>
        <tissue evidence="1">Leaves</tissue>
    </source>
</reference>
<evidence type="ECO:0000313" key="2">
    <source>
        <dbReference type="Proteomes" id="UP001386955"/>
    </source>
</evidence>
<dbReference type="Proteomes" id="UP001386955">
    <property type="component" value="Unassembled WGS sequence"/>
</dbReference>
<protein>
    <submittedName>
        <fullName evidence="1">Uncharacterized protein</fullName>
    </submittedName>
</protein>
<proteinExistence type="predicted"/>
<organism evidence="1 2">
    <name type="scientific">Psophocarpus tetragonolobus</name>
    <name type="common">Winged bean</name>
    <name type="synonym">Dolichos tetragonolobus</name>
    <dbReference type="NCBI Taxonomy" id="3891"/>
    <lineage>
        <taxon>Eukaryota</taxon>
        <taxon>Viridiplantae</taxon>
        <taxon>Streptophyta</taxon>
        <taxon>Embryophyta</taxon>
        <taxon>Tracheophyta</taxon>
        <taxon>Spermatophyta</taxon>
        <taxon>Magnoliopsida</taxon>
        <taxon>eudicotyledons</taxon>
        <taxon>Gunneridae</taxon>
        <taxon>Pentapetalae</taxon>
        <taxon>rosids</taxon>
        <taxon>fabids</taxon>
        <taxon>Fabales</taxon>
        <taxon>Fabaceae</taxon>
        <taxon>Papilionoideae</taxon>
        <taxon>50 kb inversion clade</taxon>
        <taxon>NPAAA clade</taxon>
        <taxon>indigoferoid/millettioid clade</taxon>
        <taxon>Phaseoleae</taxon>
        <taxon>Psophocarpus</taxon>
    </lineage>
</organism>
<accession>A0AAN9SCW1</accession>
<gene>
    <name evidence="1" type="ORF">VNO78_21212</name>
</gene>
<evidence type="ECO:0000313" key="1">
    <source>
        <dbReference type="EMBL" id="KAK7392765.1"/>
    </source>
</evidence>
<dbReference type="AlphaFoldDB" id="A0AAN9SCW1"/>
<sequence>MKIHNTALLSPFKLSNICPLVPIQSVYTLSLFHRNNSSSQKFSGCLQILSSPYAAFPHLICLTSKTKPMVNLFYDKRFPVVRNAWIQANRG</sequence>
<dbReference type="EMBL" id="JAYMYS010000005">
    <property type="protein sequence ID" value="KAK7392765.1"/>
    <property type="molecule type" value="Genomic_DNA"/>
</dbReference>
<keyword evidence="2" id="KW-1185">Reference proteome</keyword>
<name>A0AAN9SCW1_PSOTE</name>